<name>A0ABU7D6E6_9TELE</name>
<accession>A0ABU7D6E6</accession>
<reference evidence="1 2" key="1">
    <citation type="submission" date="2021-06" db="EMBL/GenBank/DDBJ databases">
        <authorList>
            <person name="Palmer J.M."/>
        </authorList>
    </citation>
    <scope>NUCLEOTIDE SEQUENCE [LARGE SCALE GENOMIC DNA]</scope>
    <source>
        <strain evidence="1 2">CL_MEX2019</strain>
        <tissue evidence="1">Muscle</tissue>
    </source>
</reference>
<gene>
    <name evidence="1" type="ORF">CHARACLAT_013534</name>
</gene>
<sequence>MFLSVTALDARSSPCRSGVLLHSGTDVDHSGRPAAGRQSQICFSGKRCTVKQRWTENLLLQSNGNCPESRLLDSYQRRHEKHSLTWTRTRLVQ</sequence>
<protein>
    <recommendedName>
        <fullName evidence="3">MHC class I antigen</fullName>
    </recommendedName>
</protein>
<evidence type="ECO:0008006" key="3">
    <source>
        <dbReference type="Google" id="ProtNLM"/>
    </source>
</evidence>
<evidence type="ECO:0000313" key="2">
    <source>
        <dbReference type="Proteomes" id="UP001352852"/>
    </source>
</evidence>
<evidence type="ECO:0000313" key="1">
    <source>
        <dbReference type="EMBL" id="MED6270758.1"/>
    </source>
</evidence>
<organism evidence="1 2">
    <name type="scientific">Characodon lateralis</name>
    <dbReference type="NCBI Taxonomy" id="208331"/>
    <lineage>
        <taxon>Eukaryota</taxon>
        <taxon>Metazoa</taxon>
        <taxon>Chordata</taxon>
        <taxon>Craniata</taxon>
        <taxon>Vertebrata</taxon>
        <taxon>Euteleostomi</taxon>
        <taxon>Actinopterygii</taxon>
        <taxon>Neopterygii</taxon>
        <taxon>Teleostei</taxon>
        <taxon>Neoteleostei</taxon>
        <taxon>Acanthomorphata</taxon>
        <taxon>Ovalentaria</taxon>
        <taxon>Atherinomorphae</taxon>
        <taxon>Cyprinodontiformes</taxon>
        <taxon>Goodeidae</taxon>
        <taxon>Characodon</taxon>
    </lineage>
</organism>
<dbReference type="Proteomes" id="UP001352852">
    <property type="component" value="Unassembled WGS sequence"/>
</dbReference>
<dbReference type="EMBL" id="JAHUTJ010017373">
    <property type="protein sequence ID" value="MED6270758.1"/>
    <property type="molecule type" value="Genomic_DNA"/>
</dbReference>
<keyword evidence="2" id="KW-1185">Reference proteome</keyword>
<proteinExistence type="predicted"/>
<comment type="caution">
    <text evidence="1">The sequence shown here is derived from an EMBL/GenBank/DDBJ whole genome shotgun (WGS) entry which is preliminary data.</text>
</comment>